<sequence length="369" mass="42522">MAAWPTMKQSEAMKFLLTHTLPPVGKFELHEVRILKNTENYQEARLYERRAERESEFTSTDATYAALPAYKKRNKRKRILSSSDSDVSQSAPPPVIHVNKLFSYSPLKQQNIVNRNIAPVLFPSTSWTSDDSSNDDFQSYVKRRMHRFDNQMTHLKETLSLMDDRIIRIEATLNNIWSSLSAALPVASTSASLKEDHIYEAIRSVFPLADREGLNNFQQQLKSTQYLERTTRILSKIHRGRTVAECVRKVCGFVFGEKVSGEVNWLGINDKARLMGTPLCEAIVCAVRDEQNYPLELESNIHHFIKRWFQGAKDRNGGRTARRVIRDTILQHFLVDLHLAYKYQRISEQSSETPTDTTDIMDRAGKLER</sequence>
<reference evidence="2 3" key="1">
    <citation type="journal article" date="2019" name="Gigascience">
        <title>Whole-genome sequence of the oriental lung fluke Paragonimus westermani.</title>
        <authorList>
            <person name="Oey H."/>
            <person name="Zakrzewski M."/>
            <person name="Narain K."/>
            <person name="Devi K.R."/>
            <person name="Agatsuma T."/>
            <person name="Nawaratna S."/>
            <person name="Gobert G.N."/>
            <person name="Jones M.K."/>
            <person name="Ragan M.A."/>
            <person name="McManus D.P."/>
            <person name="Krause L."/>
        </authorList>
    </citation>
    <scope>NUCLEOTIDE SEQUENCE [LARGE SCALE GENOMIC DNA]</scope>
    <source>
        <strain evidence="2 3">IND2009</strain>
    </source>
</reference>
<name>A0A5J4P0X2_9TREM</name>
<feature type="compositionally biased region" description="Polar residues" evidence="1">
    <location>
        <begin position="348"/>
        <end position="358"/>
    </location>
</feature>
<dbReference type="Proteomes" id="UP000324629">
    <property type="component" value="Unassembled WGS sequence"/>
</dbReference>
<evidence type="ECO:0000256" key="1">
    <source>
        <dbReference type="SAM" id="MobiDB-lite"/>
    </source>
</evidence>
<organism evidence="2 3">
    <name type="scientific">Paragonimus westermani</name>
    <dbReference type="NCBI Taxonomy" id="34504"/>
    <lineage>
        <taxon>Eukaryota</taxon>
        <taxon>Metazoa</taxon>
        <taxon>Spiralia</taxon>
        <taxon>Lophotrochozoa</taxon>
        <taxon>Platyhelminthes</taxon>
        <taxon>Trematoda</taxon>
        <taxon>Digenea</taxon>
        <taxon>Plagiorchiida</taxon>
        <taxon>Troglotremata</taxon>
        <taxon>Troglotrematidae</taxon>
        <taxon>Paragonimus</taxon>
    </lineage>
</organism>
<proteinExistence type="predicted"/>
<dbReference type="EMBL" id="QNGE01000201">
    <property type="protein sequence ID" value="KAA3681441.1"/>
    <property type="molecule type" value="Genomic_DNA"/>
</dbReference>
<evidence type="ECO:0008006" key="4">
    <source>
        <dbReference type="Google" id="ProtNLM"/>
    </source>
</evidence>
<feature type="region of interest" description="Disordered" evidence="1">
    <location>
        <begin position="348"/>
        <end position="369"/>
    </location>
</feature>
<feature type="compositionally biased region" description="Basic and acidic residues" evidence="1">
    <location>
        <begin position="360"/>
        <end position="369"/>
    </location>
</feature>
<gene>
    <name evidence="2" type="ORF">DEA37_0004965</name>
</gene>
<evidence type="ECO:0000313" key="3">
    <source>
        <dbReference type="Proteomes" id="UP000324629"/>
    </source>
</evidence>
<protein>
    <recommendedName>
        <fullName evidence="4">DUF4806 domain-containing protein</fullName>
    </recommendedName>
</protein>
<dbReference type="AlphaFoldDB" id="A0A5J4P0X2"/>
<evidence type="ECO:0000313" key="2">
    <source>
        <dbReference type="EMBL" id="KAA3681441.1"/>
    </source>
</evidence>
<accession>A0A5J4P0X2</accession>
<comment type="caution">
    <text evidence="2">The sequence shown here is derived from an EMBL/GenBank/DDBJ whole genome shotgun (WGS) entry which is preliminary data.</text>
</comment>
<dbReference type="PANTHER" id="PTHR34153:SF2">
    <property type="entry name" value="SI:CH211-262H13.3-RELATED"/>
    <property type="match status" value="1"/>
</dbReference>
<dbReference type="PANTHER" id="PTHR34153">
    <property type="entry name" value="SI:CH211-262H13.3-RELATED-RELATED"/>
    <property type="match status" value="1"/>
</dbReference>
<keyword evidence="3" id="KW-1185">Reference proteome</keyword>